<dbReference type="AlphaFoldDB" id="A0A0N4WTF0"/>
<proteinExistence type="predicted"/>
<reference evidence="3" key="1">
    <citation type="submission" date="2017-02" db="UniProtKB">
        <authorList>
            <consortium name="WormBaseParasite"/>
        </authorList>
    </citation>
    <scope>IDENTIFICATION</scope>
</reference>
<dbReference type="WBParaSite" id="HPLM_0001486201-mRNA-1">
    <property type="protein sequence ID" value="HPLM_0001486201-mRNA-1"/>
    <property type="gene ID" value="HPLM_0001486201"/>
</dbReference>
<keyword evidence="2" id="KW-1185">Reference proteome</keyword>
<accession>A0A0N4WTF0</accession>
<name>A0A0N4WTF0_HAEPC</name>
<sequence>MKTGDKEIQDRVVMAMKIRDINVGYSDKVMIASVSRQPMEYNYPVGF</sequence>
<dbReference type="EMBL" id="UZAF01018733">
    <property type="protein sequence ID" value="VDO54410.1"/>
    <property type="molecule type" value="Genomic_DNA"/>
</dbReference>
<organism evidence="3">
    <name type="scientific">Haemonchus placei</name>
    <name type="common">Barber's pole worm</name>
    <dbReference type="NCBI Taxonomy" id="6290"/>
    <lineage>
        <taxon>Eukaryota</taxon>
        <taxon>Metazoa</taxon>
        <taxon>Ecdysozoa</taxon>
        <taxon>Nematoda</taxon>
        <taxon>Chromadorea</taxon>
        <taxon>Rhabditida</taxon>
        <taxon>Rhabditina</taxon>
        <taxon>Rhabditomorpha</taxon>
        <taxon>Strongyloidea</taxon>
        <taxon>Trichostrongylidae</taxon>
        <taxon>Haemonchus</taxon>
    </lineage>
</organism>
<reference evidence="1 2" key="2">
    <citation type="submission" date="2018-11" db="EMBL/GenBank/DDBJ databases">
        <authorList>
            <consortium name="Pathogen Informatics"/>
        </authorList>
    </citation>
    <scope>NUCLEOTIDE SEQUENCE [LARGE SCALE GENOMIC DNA]</scope>
    <source>
        <strain evidence="1 2">MHpl1</strain>
    </source>
</reference>
<gene>
    <name evidence="1" type="ORF">HPLM_LOCUS14854</name>
</gene>
<dbReference type="OrthoDB" id="5864157at2759"/>
<protein>
    <submittedName>
        <fullName evidence="3">ABC transporter ATP-binding protein</fullName>
    </submittedName>
</protein>
<dbReference type="Proteomes" id="UP000268014">
    <property type="component" value="Unassembled WGS sequence"/>
</dbReference>
<evidence type="ECO:0000313" key="3">
    <source>
        <dbReference type="WBParaSite" id="HPLM_0001486201-mRNA-1"/>
    </source>
</evidence>
<evidence type="ECO:0000313" key="1">
    <source>
        <dbReference type="EMBL" id="VDO54410.1"/>
    </source>
</evidence>
<evidence type="ECO:0000313" key="2">
    <source>
        <dbReference type="Proteomes" id="UP000268014"/>
    </source>
</evidence>